<dbReference type="EMBL" id="BDQI01000008">
    <property type="protein sequence ID" value="GAX52838.1"/>
    <property type="molecule type" value="Genomic_DNA"/>
</dbReference>
<dbReference type="RefSeq" id="WP_067365486.1">
    <property type="nucleotide sequence ID" value="NZ_BDQI01000008.1"/>
</dbReference>
<evidence type="ECO:0000313" key="2">
    <source>
        <dbReference type="Proteomes" id="UP000217446"/>
    </source>
</evidence>
<accession>A0A250VF58</accession>
<proteinExistence type="predicted"/>
<comment type="caution">
    <text evidence="1">The sequence shown here is derived from an EMBL/GenBank/DDBJ whole genome shotgun (WGS) entry which is preliminary data.</text>
</comment>
<reference evidence="2" key="1">
    <citation type="submission" date="2017-05" db="EMBL/GenBank/DDBJ databases">
        <title>Streptomyces olivochromogenes NBRC 3561 whole genome shotgun sequence.</title>
        <authorList>
            <person name="Dohra H."/>
            <person name="Kodani S."/>
        </authorList>
    </citation>
    <scope>NUCLEOTIDE SEQUENCE [LARGE SCALE GENOMIC DNA]</scope>
    <source>
        <strain evidence="2">NBRC 3561</strain>
    </source>
</reference>
<protein>
    <submittedName>
        <fullName evidence="1">Uncharacterized protein</fullName>
    </submittedName>
</protein>
<name>A0A250VF58_STROL</name>
<sequence>MSRGVHVNLDTVARYCAKAGLGSVAHCRDWLEREFKAKRRVVINGRSLAGYRDVKGKWWCLTSRMVKVFGLTLSQANALRGIAESRRAPTFPPTTKRLKRGDCVACVGTCRQRVLIEMDADLSWDGRPSASLVAELTYHRTVPRAMTVRISPR</sequence>
<dbReference type="Proteomes" id="UP000217446">
    <property type="component" value="Unassembled WGS sequence"/>
</dbReference>
<dbReference type="STRING" id="1963.AQJ27_10830"/>
<evidence type="ECO:0000313" key="1">
    <source>
        <dbReference type="EMBL" id="GAX52838.1"/>
    </source>
</evidence>
<keyword evidence="2" id="KW-1185">Reference proteome</keyword>
<gene>
    <name evidence="1" type="ORF">SO3561_04357</name>
</gene>
<dbReference type="AlphaFoldDB" id="A0A250VF58"/>
<organism evidence="1 2">
    <name type="scientific">Streptomyces olivochromogenes</name>
    <dbReference type="NCBI Taxonomy" id="1963"/>
    <lineage>
        <taxon>Bacteria</taxon>
        <taxon>Bacillati</taxon>
        <taxon>Actinomycetota</taxon>
        <taxon>Actinomycetes</taxon>
        <taxon>Kitasatosporales</taxon>
        <taxon>Streptomycetaceae</taxon>
        <taxon>Streptomyces</taxon>
    </lineage>
</organism>